<dbReference type="GO" id="GO:0005840">
    <property type="term" value="C:ribosome"/>
    <property type="evidence" value="ECO:0007669"/>
    <property type="project" value="UniProtKB-KW"/>
</dbReference>
<dbReference type="PANTHER" id="PTHR21231">
    <property type="entry name" value="XPA-BINDING PROTEIN 1-RELATED"/>
    <property type="match status" value="1"/>
</dbReference>
<evidence type="ECO:0000256" key="10">
    <source>
        <dbReference type="ARBA" id="ARBA00023134"/>
    </source>
</evidence>
<keyword evidence="15" id="KW-1185">Reference proteome</keyword>
<evidence type="ECO:0000256" key="1">
    <source>
        <dbReference type="ARBA" id="ARBA00004496"/>
    </source>
</evidence>
<dbReference type="Gene3D" id="3.90.930.12">
    <property type="entry name" value="Ribosomal protein L6, alpha-beta domain"/>
    <property type="match status" value="2"/>
</dbReference>
<dbReference type="AlphaFoldDB" id="U1GUF8"/>
<comment type="similarity">
    <text evidence="2">Belongs to the GPN-loop GTPase family.</text>
</comment>
<dbReference type="GO" id="GO:0003924">
    <property type="term" value="F:GTPase activity"/>
    <property type="evidence" value="ECO:0007669"/>
    <property type="project" value="InterPro"/>
</dbReference>
<dbReference type="GO" id="GO:0003735">
    <property type="term" value="F:structural constituent of ribosome"/>
    <property type="evidence" value="ECO:0007669"/>
    <property type="project" value="InterPro"/>
</dbReference>
<keyword evidence="10" id="KW-0342">GTP-binding</keyword>
<protein>
    <recommendedName>
        <fullName evidence="4">GPN-loop GTPase 1</fullName>
    </recommendedName>
</protein>
<dbReference type="EMBL" id="KE720780">
    <property type="protein sequence ID" value="ERF76088.1"/>
    <property type="molecule type" value="Genomic_DNA"/>
</dbReference>
<evidence type="ECO:0000256" key="9">
    <source>
        <dbReference type="ARBA" id="ARBA00022980"/>
    </source>
</evidence>
<keyword evidence="11" id="KW-0687">Ribonucleoprotein</keyword>
<evidence type="ECO:0000256" key="7">
    <source>
        <dbReference type="ARBA" id="ARBA00022741"/>
    </source>
</evidence>
<dbReference type="Pfam" id="PF00347">
    <property type="entry name" value="Ribosomal_L6"/>
    <property type="match status" value="1"/>
</dbReference>
<dbReference type="GO" id="GO:0005525">
    <property type="term" value="F:GTP binding"/>
    <property type="evidence" value="ECO:0007669"/>
    <property type="project" value="UniProtKB-KW"/>
</dbReference>
<dbReference type="InterPro" id="IPR027417">
    <property type="entry name" value="P-loop_NTPase"/>
</dbReference>
<dbReference type="RefSeq" id="XP_007786554.1">
    <property type="nucleotide sequence ID" value="XM_007788364.1"/>
</dbReference>
<accession>U1GUF8</accession>
<dbReference type="SUPFAM" id="SSF56053">
    <property type="entry name" value="Ribosomal protein L6"/>
    <property type="match status" value="2"/>
</dbReference>
<evidence type="ECO:0000313" key="15">
    <source>
        <dbReference type="Proteomes" id="UP000019373"/>
    </source>
</evidence>
<dbReference type="PROSITE" id="PS00700">
    <property type="entry name" value="RIBOSOMAL_L6_2"/>
    <property type="match status" value="1"/>
</dbReference>
<feature type="compositionally biased region" description="Acidic residues" evidence="12">
    <location>
        <begin position="340"/>
        <end position="364"/>
    </location>
</feature>
<dbReference type="eggNOG" id="KOG3255">
    <property type="taxonomic scope" value="Eukaryota"/>
</dbReference>
<evidence type="ECO:0000256" key="3">
    <source>
        <dbReference type="ARBA" id="ARBA00009356"/>
    </source>
</evidence>
<dbReference type="Gene3D" id="3.40.50.300">
    <property type="entry name" value="P-loop containing nucleotide triphosphate hydrolases"/>
    <property type="match status" value="1"/>
</dbReference>
<sequence>MADLPVAVVCVGMAGELSDFIHFDSLLTKLPGSGKTTFMQRINAHLHSKKQPPYVLNLDPAVFSVPFEANIDIRDSINYKEVMKQYHLGPNGGILTSLNLFATKVDQILALMEKRSRIPPDSKTRPPHHFLIDTPGQIEVFVWSASGSIILESLASSFPTVIAYIIDTPRTSSTSTFMSNMLYACSILYKTKLPMILVFNKTDVQDAGFAKDWMTDFEKFQDALREEEAKGVFGGEGAGGGSGYMSSLLNSMSLVLDEFYSHLSMVAVSSTTGDGVDAFFEAVEEKRKEFNRDYKPELDKRRKQREEEKVATKEQELTKVMHDLNVSAARRKPAATHEPDVDEDDEDLNDADQYPDEMDDEKSDDDLSSRYKAALKDAEGKGSTGKLTKDLSHLAVCFSLPSPKEVSIEIHHGSRKNVATLRTVKTLINNLIIGVTRGYKYKMRYVYAHFPINVNIEKNNDTGLYEVEIRNFLGEKIVRRVTMQKGVDVEATKGVKDQIELTGNSLEAVSQSAADIQQICRVRNKDIRKFLDGLYVSERGNIVEA</sequence>
<feature type="domain" description="Large ribosomal subunit protein uL6 alpha-beta" evidence="13">
    <location>
        <begin position="450"/>
        <end position="533"/>
    </location>
</feature>
<dbReference type="PANTHER" id="PTHR21231:SF8">
    <property type="entry name" value="GPN-LOOP GTPASE 1"/>
    <property type="match status" value="1"/>
</dbReference>
<dbReference type="InterPro" id="IPR004130">
    <property type="entry name" value="Gpn"/>
</dbReference>
<dbReference type="GO" id="GO:1990904">
    <property type="term" value="C:ribonucleoprotein complex"/>
    <property type="evidence" value="ECO:0007669"/>
    <property type="project" value="UniProtKB-KW"/>
</dbReference>
<proteinExistence type="inferred from homology"/>
<dbReference type="Pfam" id="PF03029">
    <property type="entry name" value="ATP_bind_1"/>
    <property type="match status" value="1"/>
</dbReference>
<reference evidence="15" key="1">
    <citation type="journal article" date="2014" name="BMC Genomics">
        <title>Genome characteristics reveal the impact of lichenization on lichen-forming fungus Endocarpon pusillum Hedwig (Verrucariales, Ascomycota).</title>
        <authorList>
            <person name="Wang Y.-Y."/>
            <person name="Liu B."/>
            <person name="Zhang X.-Y."/>
            <person name="Zhou Q.-M."/>
            <person name="Zhang T."/>
            <person name="Li H."/>
            <person name="Yu Y.-F."/>
            <person name="Zhang X.-L."/>
            <person name="Hao X.-Y."/>
            <person name="Wang M."/>
            <person name="Wang L."/>
            <person name="Wei J.-C."/>
        </authorList>
    </citation>
    <scope>NUCLEOTIDE SEQUENCE [LARGE SCALE GENOMIC DNA]</scope>
    <source>
        <strain evidence="15">Z07020 / HMAS-L-300199</strain>
    </source>
</reference>
<dbReference type="InterPro" id="IPR002359">
    <property type="entry name" value="Ribosomal_uL6_CS2"/>
</dbReference>
<dbReference type="Proteomes" id="UP000019373">
    <property type="component" value="Unassembled WGS sequence"/>
</dbReference>
<dbReference type="FunFam" id="3.90.930.12:FF:000003">
    <property type="entry name" value="60S ribosomal protein L9"/>
    <property type="match status" value="1"/>
</dbReference>
<dbReference type="FunFam" id="3.40.50.300:FF:000579">
    <property type="entry name" value="GPN-loop GTPase"/>
    <property type="match status" value="1"/>
</dbReference>
<keyword evidence="7" id="KW-0547">Nucleotide-binding</keyword>
<dbReference type="InterPro" id="IPR020040">
    <property type="entry name" value="Ribosomal_uL6_a/b-dom"/>
</dbReference>
<evidence type="ECO:0000256" key="12">
    <source>
        <dbReference type="SAM" id="MobiDB-lite"/>
    </source>
</evidence>
<feature type="region of interest" description="Disordered" evidence="12">
    <location>
        <begin position="299"/>
        <end position="367"/>
    </location>
</feature>
<organism evidence="14 15">
    <name type="scientific">Endocarpon pusillum (strain Z07020 / HMAS-L-300199)</name>
    <name type="common">Lichen-forming fungus</name>
    <dbReference type="NCBI Taxonomy" id="1263415"/>
    <lineage>
        <taxon>Eukaryota</taxon>
        <taxon>Fungi</taxon>
        <taxon>Dikarya</taxon>
        <taxon>Ascomycota</taxon>
        <taxon>Pezizomycotina</taxon>
        <taxon>Eurotiomycetes</taxon>
        <taxon>Chaetothyriomycetidae</taxon>
        <taxon>Verrucariales</taxon>
        <taxon>Verrucariaceae</taxon>
        <taxon>Endocarpon</taxon>
    </lineage>
</organism>
<evidence type="ECO:0000256" key="6">
    <source>
        <dbReference type="ARBA" id="ARBA00022553"/>
    </source>
</evidence>
<keyword evidence="9" id="KW-0689">Ribosomal protein</keyword>
<dbReference type="eggNOG" id="KOG1532">
    <property type="taxonomic scope" value="Eukaryota"/>
</dbReference>
<evidence type="ECO:0000259" key="13">
    <source>
        <dbReference type="Pfam" id="PF00347"/>
    </source>
</evidence>
<evidence type="ECO:0000256" key="11">
    <source>
        <dbReference type="ARBA" id="ARBA00023274"/>
    </source>
</evidence>
<dbReference type="OrthoDB" id="243313at2759"/>
<evidence type="ECO:0000256" key="4">
    <source>
        <dbReference type="ARBA" id="ARBA00014579"/>
    </source>
</evidence>
<dbReference type="InterPro" id="IPR030230">
    <property type="entry name" value="Gpn1/Npa3/XAB1"/>
</dbReference>
<name>U1GUF8_ENDPU</name>
<evidence type="ECO:0000256" key="2">
    <source>
        <dbReference type="ARBA" id="ARBA00005290"/>
    </source>
</evidence>
<feature type="compositionally biased region" description="Basic and acidic residues" evidence="12">
    <location>
        <begin position="299"/>
        <end position="322"/>
    </location>
</feature>
<dbReference type="GO" id="GO:0006412">
    <property type="term" value="P:translation"/>
    <property type="evidence" value="ECO:0007669"/>
    <property type="project" value="InterPro"/>
</dbReference>
<dbReference type="SUPFAM" id="SSF52540">
    <property type="entry name" value="P-loop containing nucleoside triphosphate hydrolases"/>
    <property type="match status" value="1"/>
</dbReference>
<evidence type="ECO:0000256" key="8">
    <source>
        <dbReference type="ARBA" id="ARBA00022801"/>
    </source>
</evidence>
<dbReference type="GO" id="GO:0005737">
    <property type="term" value="C:cytoplasm"/>
    <property type="evidence" value="ECO:0007669"/>
    <property type="project" value="UniProtKB-SubCell"/>
</dbReference>
<keyword evidence="6" id="KW-0597">Phosphoprotein</keyword>
<keyword evidence="5" id="KW-0963">Cytoplasm</keyword>
<dbReference type="CDD" id="cd17870">
    <property type="entry name" value="GPN1"/>
    <property type="match status" value="1"/>
</dbReference>
<dbReference type="HOGENOM" id="CLU_499678_0_0_1"/>
<dbReference type="GO" id="GO:0019843">
    <property type="term" value="F:rRNA binding"/>
    <property type="evidence" value="ECO:0007669"/>
    <property type="project" value="InterPro"/>
</dbReference>
<evidence type="ECO:0000313" key="14">
    <source>
        <dbReference type="EMBL" id="ERF76088.1"/>
    </source>
</evidence>
<keyword evidence="8" id="KW-0378">Hydrolase</keyword>
<dbReference type="GeneID" id="19236478"/>
<evidence type="ECO:0000256" key="5">
    <source>
        <dbReference type="ARBA" id="ARBA00022490"/>
    </source>
</evidence>
<dbReference type="InterPro" id="IPR036789">
    <property type="entry name" value="Ribosomal_uL6-like_a/b-dom_sf"/>
</dbReference>
<comment type="similarity">
    <text evidence="3">Belongs to the universal ribosomal protein uL6 family.</text>
</comment>
<comment type="subcellular location">
    <subcellularLocation>
        <location evidence="1">Cytoplasm</location>
    </subcellularLocation>
</comment>
<gene>
    <name evidence="14" type="ORF">EPUS_01421</name>
</gene>